<evidence type="ECO:0000313" key="2">
    <source>
        <dbReference type="Proteomes" id="UP001055879"/>
    </source>
</evidence>
<sequence>MIGGCRRQSAARRIERGEERLLGTGDGGSVHQVVITAFQDLGGQVALLGFLEEVVSTFQGCGKVSLAKTNLKSEFNTLGLPGGLHFLILGFLVYNDHLGFEVGFFSFSCAMVGTPEGCGSPPMSSGSESAGTGVRHPSAVPGEPVQLSQSIRVPVFERLSYPTSEKVLGKNSGKEETVKPNFAVVVGKSAISTLEFFPLEDKKLVVVSLPKELTKEAVIASKGYNNGKKKWVDADGFTLVGNKQWKPKPKVDDGAKGDDEGINGTKEGDHTNNATVEIRDQNSELGVSGDVIDEGYEVDARGVLRFLLTRAPPLSPHQQRRWEQVPCNPTNEHIANTKEVSAMQAETTLGGFDTVGTKHTVEPGNTRADENVKKTEPFKK</sequence>
<keyword evidence="2" id="KW-1185">Reference proteome</keyword>
<evidence type="ECO:0000313" key="1">
    <source>
        <dbReference type="EMBL" id="KAI3664941.1"/>
    </source>
</evidence>
<dbReference type="Proteomes" id="UP001055879">
    <property type="component" value="Linkage Group LG18"/>
</dbReference>
<reference evidence="1 2" key="2">
    <citation type="journal article" date="2022" name="Mol. Ecol. Resour.">
        <title>The genomes of chicory, endive, great burdock and yacon provide insights into Asteraceae paleo-polyploidization history and plant inulin production.</title>
        <authorList>
            <person name="Fan W."/>
            <person name="Wang S."/>
            <person name="Wang H."/>
            <person name="Wang A."/>
            <person name="Jiang F."/>
            <person name="Liu H."/>
            <person name="Zhao H."/>
            <person name="Xu D."/>
            <person name="Zhang Y."/>
        </authorList>
    </citation>
    <scope>NUCLEOTIDE SEQUENCE [LARGE SCALE GENOMIC DNA]</scope>
    <source>
        <strain evidence="2">cv. Niubang</strain>
    </source>
</reference>
<reference evidence="2" key="1">
    <citation type="journal article" date="2022" name="Mol. Ecol. Resour.">
        <title>The genomes of chicory, endive, great burdock and yacon provide insights into Asteraceae palaeo-polyploidization history and plant inulin production.</title>
        <authorList>
            <person name="Fan W."/>
            <person name="Wang S."/>
            <person name="Wang H."/>
            <person name="Wang A."/>
            <person name="Jiang F."/>
            <person name="Liu H."/>
            <person name="Zhao H."/>
            <person name="Xu D."/>
            <person name="Zhang Y."/>
        </authorList>
    </citation>
    <scope>NUCLEOTIDE SEQUENCE [LARGE SCALE GENOMIC DNA]</scope>
    <source>
        <strain evidence="2">cv. Niubang</strain>
    </source>
</reference>
<gene>
    <name evidence="1" type="ORF">L6452_43554</name>
</gene>
<accession>A0ACB8XDI1</accession>
<dbReference type="EMBL" id="CM042064">
    <property type="protein sequence ID" value="KAI3664941.1"/>
    <property type="molecule type" value="Genomic_DNA"/>
</dbReference>
<protein>
    <submittedName>
        <fullName evidence="1">Uncharacterized protein</fullName>
    </submittedName>
</protein>
<organism evidence="1 2">
    <name type="scientific">Arctium lappa</name>
    <name type="common">Greater burdock</name>
    <name type="synonym">Lappa major</name>
    <dbReference type="NCBI Taxonomy" id="4217"/>
    <lineage>
        <taxon>Eukaryota</taxon>
        <taxon>Viridiplantae</taxon>
        <taxon>Streptophyta</taxon>
        <taxon>Embryophyta</taxon>
        <taxon>Tracheophyta</taxon>
        <taxon>Spermatophyta</taxon>
        <taxon>Magnoliopsida</taxon>
        <taxon>eudicotyledons</taxon>
        <taxon>Gunneridae</taxon>
        <taxon>Pentapetalae</taxon>
        <taxon>asterids</taxon>
        <taxon>campanulids</taxon>
        <taxon>Asterales</taxon>
        <taxon>Asteraceae</taxon>
        <taxon>Carduoideae</taxon>
        <taxon>Cardueae</taxon>
        <taxon>Arctiinae</taxon>
        <taxon>Arctium</taxon>
    </lineage>
</organism>
<proteinExistence type="predicted"/>
<name>A0ACB8XDI1_ARCLA</name>
<comment type="caution">
    <text evidence="1">The sequence shown here is derived from an EMBL/GenBank/DDBJ whole genome shotgun (WGS) entry which is preliminary data.</text>
</comment>